<dbReference type="EMBL" id="JAPFFK010000011">
    <property type="protein sequence ID" value="KAJ6734840.1"/>
    <property type="molecule type" value="Genomic_DNA"/>
</dbReference>
<name>A0A9Q0UR74_SALPP</name>
<organism evidence="1 2">
    <name type="scientific">Salix purpurea</name>
    <name type="common">Purple osier willow</name>
    <dbReference type="NCBI Taxonomy" id="77065"/>
    <lineage>
        <taxon>Eukaryota</taxon>
        <taxon>Viridiplantae</taxon>
        <taxon>Streptophyta</taxon>
        <taxon>Embryophyta</taxon>
        <taxon>Tracheophyta</taxon>
        <taxon>Spermatophyta</taxon>
        <taxon>Magnoliopsida</taxon>
        <taxon>eudicotyledons</taxon>
        <taxon>Gunneridae</taxon>
        <taxon>Pentapetalae</taxon>
        <taxon>rosids</taxon>
        <taxon>fabids</taxon>
        <taxon>Malpighiales</taxon>
        <taxon>Salicaceae</taxon>
        <taxon>Saliceae</taxon>
        <taxon>Salix</taxon>
    </lineage>
</organism>
<gene>
    <name evidence="1" type="ORF">OIU79_002000</name>
</gene>
<dbReference type="Proteomes" id="UP001151532">
    <property type="component" value="Chromosome 17"/>
</dbReference>
<evidence type="ECO:0000313" key="1">
    <source>
        <dbReference type="EMBL" id="KAJ6734840.1"/>
    </source>
</evidence>
<accession>A0A9Q0UR74</accession>
<proteinExistence type="predicted"/>
<evidence type="ECO:0000313" key="2">
    <source>
        <dbReference type="Proteomes" id="UP001151532"/>
    </source>
</evidence>
<dbReference type="AlphaFoldDB" id="A0A9Q0UR74"/>
<reference evidence="1" key="1">
    <citation type="submission" date="2022-11" db="EMBL/GenBank/DDBJ databases">
        <authorList>
            <person name="Hyden B.L."/>
            <person name="Feng K."/>
            <person name="Yates T."/>
            <person name="Jawdy S."/>
            <person name="Smart L.B."/>
            <person name="Muchero W."/>
        </authorList>
    </citation>
    <scope>NUCLEOTIDE SEQUENCE</scope>
    <source>
        <tissue evidence="1">Shoot tip</tissue>
    </source>
</reference>
<reference evidence="1" key="2">
    <citation type="journal article" date="2023" name="Int. J. Mol. Sci.">
        <title>De Novo Assembly and Annotation of 11 Diverse Shrub Willow (Salix) Genomes Reveals Novel Gene Organization in Sex-Linked Regions.</title>
        <authorList>
            <person name="Hyden B."/>
            <person name="Feng K."/>
            <person name="Yates T.B."/>
            <person name="Jawdy S."/>
            <person name="Cereghino C."/>
            <person name="Smart L.B."/>
            <person name="Muchero W."/>
        </authorList>
    </citation>
    <scope>NUCLEOTIDE SEQUENCE</scope>
    <source>
        <tissue evidence="1">Shoot tip</tissue>
    </source>
</reference>
<keyword evidence="2" id="KW-1185">Reference proteome</keyword>
<protein>
    <submittedName>
        <fullName evidence="1">Uncharacterized protein</fullName>
    </submittedName>
</protein>
<sequence>MCILFATLFGGGEPANNSPVVRDVGHTESISPSPKLASASPSLISRLQLEFMEIGRTITAGQMDRNDRPSTKVHAAPGGGSSLGYLLGSIRCLLLSTSSFRLGYLISLSKNYGLNHCAT</sequence>
<comment type="caution">
    <text evidence="1">The sequence shown here is derived from an EMBL/GenBank/DDBJ whole genome shotgun (WGS) entry which is preliminary data.</text>
</comment>